<dbReference type="GO" id="GO:0022900">
    <property type="term" value="P:electron transport chain"/>
    <property type="evidence" value="ECO:0007669"/>
    <property type="project" value="InterPro"/>
</dbReference>
<evidence type="ECO:0000313" key="9">
    <source>
        <dbReference type="EMBL" id="TWB87263.1"/>
    </source>
</evidence>
<feature type="binding site" description="covalent" evidence="7">
    <location>
        <position position="149"/>
    </location>
    <ligand>
        <name>heme c</name>
        <dbReference type="ChEBI" id="CHEBI:61717"/>
    </ligand>
</feature>
<evidence type="ECO:0000256" key="4">
    <source>
        <dbReference type="ARBA" id="ARBA00022982"/>
    </source>
</evidence>
<name>A0A560KVK5_9BRAD</name>
<evidence type="ECO:0000256" key="1">
    <source>
        <dbReference type="ARBA" id="ARBA00022448"/>
    </source>
</evidence>
<dbReference type="InterPro" id="IPR012127">
    <property type="entry name" value="Cyt_c_prime"/>
</dbReference>
<keyword evidence="5 6" id="KW-0408">Iron</keyword>
<dbReference type="SUPFAM" id="SSF47175">
    <property type="entry name" value="Cytochromes"/>
    <property type="match status" value="1"/>
</dbReference>
<accession>A0A560KVK5</accession>
<protein>
    <submittedName>
        <fullName evidence="9">Cytochrome c556</fullName>
    </submittedName>
</protein>
<keyword evidence="1" id="KW-0813">Transport</keyword>
<dbReference type="GO" id="GO:0020037">
    <property type="term" value="F:heme binding"/>
    <property type="evidence" value="ECO:0007669"/>
    <property type="project" value="InterPro"/>
</dbReference>
<evidence type="ECO:0000256" key="2">
    <source>
        <dbReference type="ARBA" id="ARBA00022617"/>
    </source>
</evidence>
<evidence type="ECO:0000256" key="8">
    <source>
        <dbReference type="SAM" id="SignalP"/>
    </source>
</evidence>
<gene>
    <name evidence="9" type="ORF">FBZ93_12244</name>
</gene>
<proteinExistence type="predicted"/>
<keyword evidence="2 7" id="KW-0349">Heme</keyword>
<reference evidence="9 10" key="1">
    <citation type="submission" date="2019-06" db="EMBL/GenBank/DDBJ databases">
        <title>Genomic Encyclopedia of Type Strains, Phase IV (KMG-V): Genome sequencing to study the core and pangenomes of soil and plant-associated prokaryotes.</title>
        <authorList>
            <person name="Whitman W."/>
        </authorList>
    </citation>
    <scope>NUCLEOTIDE SEQUENCE [LARGE SCALE GENOMIC DNA]</scope>
    <source>
        <strain evidence="9 10">BR 10355</strain>
    </source>
</reference>
<feature type="binding site" description="axial binding residue" evidence="6">
    <location>
        <position position="150"/>
    </location>
    <ligand>
        <name>heme c</name>
        <dbReference type="ChEBI" id="CHEBI:61717"/>
    </ligand>
    <ligandPart>
        <name>Fe</name>
        <dbReference type="ChEBI" id="CHEBI:18248"/>
    </ligandPart>
</feature>
<dbReference type="Proteomes" id="UP000321304">
    <property type="component" value="Unassembled WGS sequence"/>
</dbReference>
<dbReference type="Pfam" id="PF01322">
    <property type="entry name" value="Cytochrom_C_2"/>
    <property type="match status" value="1"/>
</dbReference>
<feature type="binding site" description="covalent" evidence="7">
    <location>
        <position position="146"/>
    </location>
    <ligand>
        <name>heme c</name>
        <dbReference type="ChEBI" id="CHEBI:61717"/>
    </ligand>
</feature>
<keyword evidence="8" id="KW-0732">Signal</keyword>
<dbReference type="GO" id="GO:0009055">
    <property type="term" value="F:electron transfer activity"/>
    <property type="evidence" value="ECO:0007669"/>
    <property type="project" value="InterPro"/>
</dbReference>
<dbReference type="PROSITE" id="PS51009">
    <property type="entry name" value="CYTCII"/>
    <property type="match status" value="1"/>
</dbReference>
<dbReference type="InterPro" id="IPR010980">
    <property type="entry name" value="Cyt_c/b562"/>
</dbReference>
<keyword evidence="3 6" id="KW-0479">Metal-binding</keyword>
<dbReference type="InterPro" id="IPR002321">
    <property type="entry name" value="Cyt_c_II"/>
</dbReference>
<evidence type="ECO:0000313" key="10">
    <source>
        <dbReference type="Proteomes" id="UP000321304"/>
    </source>
</evidence>
<evidence type="ECO:0000256" key="3">
    <source>
        <dbReference type="ARBA" id="ARBA00022723"/>
    </source>
</evidence>
<dbReference type="PIRSF" id="PIRSF000027">
    <property type="entry name" value="Cytc_c_prime"/>
    <property type="match status" value="1"/>
</dbReference>
<dbReference type="AlphaFoldDB" id="A0A560KVK5"/>
<comment type="caution">
    <text evidence="9">The sequence shown here is derived from an EMBL/GenBank/DDBJ whole genome shotgun (WGS) entry which is preliminary data.</text>
</comment>
<feature type="signal peptide" evidence="8">
    <location>
        <begin position="1"/>
        <end position="26"/>
    </location>
</feature>
<evidence type="ECO:0000256" key="5">
    <source>
        <dbReference type="ARBA" id="ARBA00023004"/>
    </source>
</evidence>
<keyword evidence="10" id="KW-1185">Reference proteome</keyword>
<evidence type="ECO:0000256" key="7">
    <source>
        <dbReference type="PIRSR" id="PIRSR000027-2"/>
    </source>
</evidence>
<organism evidence="9 10">
    <name type="scientific">Bradyrhizobium macuxiense</name>
    <dbReference type="NCBI Taxonomy" id="1755647"/>
    <lineage>
        <taxon>Bacteria</taxon>
        <taxon>Pseudomonadati</taxon>
        <taxon>Pseudomonadota</taxon>
        <taxon>Alphaproteobacteria</taxon>
        <taxon>Hyphomicrobiales</taxon>
        <taxon>Nitrobacteraceae</taxon>
        <taxon>Bradyrhizobium</taxon>
    </lineage>
</organism>
<dbReference type="GO" id="GO:0005506">
    <property type="term" value="F:iron ion binding"/>
    <property type="evidence" value="ECO:0007669"/>
    <property type="project" value="InterPro"/>
</dbReference>
<dbReference type="EMBL" id="VITY01000022">
    <property type="protein sequence ID" value="TWB87263.1"/>
    <property type="molecule type" value="Genomic_DNA"/>
</dbReference>
<evidence type="ECO:0000256" key="6">
    <source>
        <dbReference type="PIRSR" id="PIRSR000027-1"/>
    </source>
</evidence>
<dbReference type="GO" id="GO:0042597">
    <property type="term" value="C:periplasmic space"/>
    <property type="evidence" value="ECO:0007669"/>
    <property type="project" value="InterPro"/>
</dbReference>
<sequence>MFALGFRCVAAGMCVAIGLAVLDAAAGPAEVAQIKSRQGKFRDMGGALKAINDELKKRTIDWDNTVAPNAQTIKDRSGYLPNWFPKGSGPESGAKTYALPAIWQNSDDFVTLGKVAQVEAAKLNQVAISKDANALKEEVEAMGKACKACHDSYRSPDYAKQNDD</sequence>
<dbReference type="InterPro" id="IPR015984">
    <property type="entry name" value="Cyt_c_prime_subgr"/>
</dbReference>
<dbReference type="Gene3D" id="1.20.120.10">
    <property type="entry name" value="Cytochrome c/b562"/>
    <property type="match status" value="1"/>
</dbReference>
<feature type="chain" id="PRO_5022125283" evidence="8">
    <location>
        <begin position="27"/>
        <end position="164"/>
    </location>
</feature>
<dbReference type="PRINTS" id="PR00608">
    <property type="entry name" value="CYTCHROMECII"/>
</dbReference>
<comment type="PTM">
    <text evidence="7">Binds 1 heme group per subunit.</text>
</comment>
<dbReference type="RefSeq" id="WP_167529418.1">
    <property type="nucleotide sequence ID" value="NZ_VITY01000022.1"/>
</dbReference>
<keyword evidence="4" id="KW-0249">Electron transport</keyword>